<evidence type="ECO:0000313" key="8">
    <source>
        <dbReference type="Proteomes" id="UP000182135"/>
    </source>
</evidence>
<dbReference type="GO" id="GO:0010181">
    <property type="term" value="F:FMN binding"/>
    <property type="evidence" value="ECO:0007669"/>
    <property type="project" value="InterPro"/>
</dbReference>
<dbReference type="PROSITE" id="PS51379">
    <property type="entry name" value="4FE4S_FER_2"/>
    <property type="match status" value="2"/>
</dbReference>
<dbReference type="GO" id="GO:0016651">
    <property type="term" value="F:oxidoreductase activity, acting on NAD(P)H"/>
    <property type="evidence" value="ECO:0007669"/>
    <property type="project" value="UniProtKB-ARBA"/>
</dbReference>
<dbReference type="PROSITE" id="PS50902">
    <property type="entry name" value="FLAVODOXIN_LIKE"/>
    <property type="match status" value="1"/>
</dbReference>
<dbReference type="Gene3D" id="3.30.70.20">
    <property type="match status" value="1"/>
</dbReference>
<keyword evidence="2" id="KW-0408">Iron</keyword>
<dbReference type="STRING" id="1529.SAMN04487885_1033"/>
<dbReference type="Pfam" id="PF13237">
    <property type="entry name" value="Fer4_10"/>
    <property type="match status" value="1"/>
</dbReference>
<organism evidence="7 8">
    <name type="scientific">Clostridium cadaveris</name>
    <dbReference type="NCBI Taxonomy" id="1529"/>
    <lineage>
        <taxon>Bacteria</taxon>
        <taxon>Bacillati</taxon>
        <taxon>Bacillota</taxon>
        <taxon>Clostridia</taxon>
        <taxon>Eubacteriales</taxon>
        <taxon>Clostridiaceae</taxon>
        <taxon>Clostridium</taxon>
    </lineage>
</organism>
<name>A0A1I2JW14_9CLOT</name>
<dbReference type="InterPro" id="IPR008254">
    <property type="entry name" value="Flavodoxin/NO_synth"/>
</dbReference>
<dbReference type="Pfam" id="PF12724">
    <property type="entry name" value="Flavodoxin_5"/>
    <property type="match status" value="1"/>
</dbReference>
<evidence type="ECO:0000259" key="5">
    <source>
        <dbReference type="PROSITE" id="PS51379"/>
    </source>
</evidence>
<dbReference type="OrthoDB" id="9813995at2"/>
<dbReference type="Gene3D" id="3.40.50.360">
    <property type="match status" value="1"/>
</dbReference>
<dbReference type="NCBIfam" id="NF038196">
    <property type="entry name" value="ferrodoxin_EFR1"/>
    <property type="match status" value="1"/>
</dbReference>
<keyword evidence="8" id="KW-1185">Reference proteome</keyword>
<dbReference type="InterPro" id="IPR029039">
    <property type="entry name" value="Flavoprotein-like_sf"/>
</dbReference>
<proteinExistence type="predicted"/>
<dbReference type="eggNOG" id="COG0716">
    <property type="taxonomic scope" value="Bacteria"/>
</dbReference>
<feature type="domain" description="Flavodoxin-like" evidence="4">
    <location>
        <begin position="5"/>
        <end position="154"/>
    </location>
</feature>
<keyword evidence="3" id="KW-0411">Iron-sulfur</keyword>
<dbReference type="PANTHER" id="PTHR43122:SF1">
    <property type="entry name" value="IRON-SULFUR-BINDING PROTEIN"/>
    <property type="match status" value="1"/>
</dbReference>
<dbReference type="PROSITE" id="PS00198">
    <property type="entry name" value="4FE4S_FER_1"/>
    <property type="match status" value="1"/>
</dbReference>
<evidence type="ECO:0000259" key="4">
    <source>
        <dbReference type="PROSITE" id="PS50902"/>
    </source>
</evidence>
<accession>A0A1I2JW14</accession>
<dbReference type="InterPro" id="IPR017900">
    <property type="entry name" value="4Fe4S_Fe_S_CS"/>
</dbReference>
<dbReference type="Proteomes" id="UP000246114">
    <property type="component" value="Unassembled WGS sequence"/>
</dbReference>
<reference evidence="6 9" key="2">
    <citation type="submission" date="2018-03" db="EMBL/GenBank/DDBJ databases">
        <title>The uncultured portion of the human microbiome is neutrally assembled.</title>
        <authorList>
            <person name="Jeraldo P."/>
            <person name="Boardman L."/>
            <person name="White B.A."/>
            <person name="Nelson H."/>
            <person name="Goldenfeld N."/>
            <person name="Chia N."/>
        </authorList>
    </citation>
    <scope>NUCLEOTIDE SEQUENCE [LARGE SCALE GENOMIC DNA]</scope>
    <source>
        <strain evidence="6">CIM:MAG 903</strain>
    </source>
</reference>
<keyword evidence="1" id="KW-0479">Metal-binding</keyword>
<evidence type="ECO:0000313" key="7">
    <source>
        <dbReference type="EMBL" id="SFF57016.1"/>
    </source>
</evidence>
<reference evidence="7 8" key="1">
    <citation type="submission" date="2016-10" db="EMBL/GenBank/DDBJ databases">
        <authorList>
            <person name="de Groot N.N."/>
        </authorList>
    </citation>
    <scope>NUCLEOTIDE SEQUENCE [LARGE SCALE GENOMIC DNA]</scope>
    <source>
        <strain evidence="7 8">NLAE-zl-G419</strain>
    </source>
</reference>
<dbReference type="AlphaFoldDB" id="A0A1I2JW14"/>
<sequence>MERRVWAIYFSATGTTEKVVKTIARELGNMIGAQVNEINYTLPHQRQKEYEFNENDIVIFGSPVYAGRIPNILLPFLNSGFRGNGALAVPIVMFGNRNYDDALIELRNILEKDGFCIIAAGAFVGEHSFSKILASGRPDFKDLKLAYNFADKIAEKLMMYNNDFKIPVEVSGEEPIRTYYKPRDRKGVFINILKVKPKTNEKCINCGLCSKICPMGSIDKDDPSKVDGICIKCGACIKKCPAEAKYYDDFGYLYHKHELEEEYSMRKEPEMFL</sequence>
<evidence type="ECO:0000256" key="3">
    <source>
        <dbReference type="ARBA" id="ARBA00023014"/>
    </source>
</evidence>
<evidence type="ECO:0000256" key="2">
    <source>
        <dbReference type="ARBA" id="ARBA00023004"/>
    </source>
</evidence>
<dbReference type="RefSeq" id="WP_027638526.1">
    <property type="nucleotide sequence ID" value="NZ_BAAACD010000003.1"/>
</dbReference>
<dbReference type="EMBL" id="FOOE01000003">
    <property type="protein sequence ID" value="SFF57016.1"/>
    <property type="molecule type" value="Genomic_DNA"/>
</dbReference>
<feature type="domain" description="4Fe-4S ferredoxin-type" evidence="5">
    <location>
        <begin position="230"/>
        <end position="250"/>
    </location>
</feature>
<dbReference type="SUPFAM" id="SSF54862">
    <property type="entry name" value="4Fe-4S ferredoxins"/>
    <property type="match status" value="1"/>
</dbReference>
<evidence type="ECO:0000256" key="1">
    <source>
        <dbReference type="ARBA" id="ARBA00022723"/>
    </source>
</evidence>
<feature type="domain" description="4Fe-4S ferredoxin-type" evidence="5">
    <location>
        <begin position="195"/>
        <end position="223"/>
    </location>
</feature>
<dbReference type="GO" id="GO:0046872">
    <property type="term" value="F:metal ion binding"/>
    <property type="evidence" value="ECO:0007669"/>
    <property type="project" value="UniProtKB-KW"/>
</dbReference>
<evidence type="ECO:0000313" key="6">
    <source>
        <dbReference type="EMBL" id="PWL52877.1"/>
    </source>
</evidence>
<gene>
    <name evidence="6" type="ORF">DBY38_09420</name>
    <name evidence="7" type="ORF">SAMN04487885_1033</name>
</gene>
<dbReference type="InterPro" id="IPR026816">
    <property type="entry name" value="Flavodoxin_dom"/>
</dbReference>
<dbReference type="Proteomes" id="UP000182135">
    <property type="component" value="Unassembled WGS sequence"/>
</dbReference>
<dbReference type="InterPro" id="IPR047964">
    <property type="entry name" value="EFR1-like"/>
</dbReference>
<dbReference type="PANTHER" id="PTHR43122">
    <property type="entry name" value="FERREDOXIN SUBUNIT OF PYRUVATE:FLAVODOXIN OXIDOREDUCTASE-RELATED"/>
    <property type="match status" value="1"/>
</dbReference>
<dbReference type="SUPFAM" id="SSF52218">
    <property type="entry name" value="Flavoproteins"/>
    <property type="match status" value="1"/>
</dbReference>
<evidence type="ECO:0000313" key="9">
    <source>
        <dbReference type="Proteomes" id="UP000246114"/>
    </source>
</evidence>
<dbReference type="eggNOG" id="COG2221">
    <property type="taxonomic scope" value="Bacteria"/>
</dbReference>
<protein>
    <submittedName>
        <fullName evidence="7">4Fe-4S dicluster domain-containing protein</fullName>
    </submittedName>
</protein>
<dbReference type="InterPro" id="IPR017896">
    <property type="entry name" value="4Fe4S_Fe-S-bd"/>
</dbReference>
<dbReference type="GO" id="GO:0051536">
    <property type="term" value="F:iron-sulfur cluster binding"/>
    <property type="evidence" value="ECO:0007669"/>
    <property type="project" value="UniProtKB-KW"/>
</dbReference>
<dbReference type="EMBL" id="QAMZ01000044">
    <property type="protein sequence ID" value="PWL52877.1"/>
    <property type="molecule type" value="Genomic_DNA"/>
</dbReference>